<dbReference type="NCBIfam" id="TIGR03725">
    <property type="entry name" value="T6A_YeaZ"/>
    <property type="match status" value="1"/>
</dbReference>
<dbReference type="Pfam" id="PF00814">
    <property type="entry name" value="TsaD"/>
    <property type="match status" value="1"/>
</dbReference>
<dbReference type="AlphaFoldDB" id="A0A5K8A364"/>
<feature type="domain" description="Gcp-like" evidence="1">
    <location>
        <begin position="33"/>
        <end position="222"/>
    </location>
</feature>
<protein>
    <submittedName>
        <fullName evidence="2">tRNA (Adenosine(37)-N6)-threonylcarbamoyltransferase complex dimerization subunit type 1 TsaB</fullName>
    </submittedName>
</protein>
<dbReference type="InterPro" id="IPR043129">
    <property type="entry name" value="ATPase_NBD"/>
</dbReference>
<dbReference type="GO" id="GO:0005829">
    <property type="term" value="C:cytosol"/>
    <property type="evidence" value="ECO:0007669"/>
    <property type="project" value="TreeGrafter"/>
</dbReference>
<dbReference type="GO" id="GO:0016740">
    <property type="term" value="F:transferase activity"/>
    <property type="evidence" value="ECO:0007669"/>
    <property type="project" value="UniProtKB-KW"/>
</dbReference>
<dbReference type="Gene3D" id="3.30.420.40">
    <property type="match status" value="2"/>
</dbReference>
<dbReference type="PANTHER" id="PTHR11735">
    <property type="entry name" value="TRNA N6-ADENOSINE THREONYLCARBAMOYLTRANSFERASE"/>
    <property type="match status" value="1"/>
</dbReference>
<evidence type="ECO:0000259" key="1">
    <source>
        <dbReference type="Pfam" id="PF00814"/>
    </source>
</evidence>
<reference evidence="2 3" key="1">
    <citation type="submission" date="2019-11" db="EMBL/GenBank/DDBJ databases">
        <title>Comparative genomics of hydrocarbon-degrading Desulfosarcina strains.</title>
        <authorList>
            <person name="Watanabe M."/>
            <person name="Kojima H."/>
            <person name="Fukui M."/>
        </authorList>
    </citation>
    <scope>NUCLEOTIDE SEQUENCE [LARGE SCALE GENOMIC DNA]</scope>
    <source>
        <strain evidence="3">oXyS1</strain>
    </source>
</reference>
<dbReference type="SUPFAM" id="SSF53067">
    <property type="entry name" value="Actin-like ATPase domain"/>
    <property type="match status" value="2"/>
</dbReference>
<gene>
    <name evidence="2" type="ORF">DSCOOX_01730</name>
</gene>
<dbReference type="InterPro" id="IPR022496">
    <property type="entry name" value="T6A_TsaB"/>
</dbReference>
<evidence type="ECO:0000313" key="3">
    <source>
        <dbReference type="Proteomes" id="UP000422108"/>
    </source>
</evidence>
<proteinExistence type="predicted"/>
<organism evidence="2 3">
    <name type="scientific">Desulfosarcina ovata subsp. ovata</name>
    <dbReference type="NCBI Taxonomy" id="2752305"/>
    <lineage>
        <taxon>Bacteria</taxon>
        <taxon>Pseudomonadati</taxon>
        <taxon>Thermodesulfobacteriota</taxon>
        <taxon>Desulfobacteria</taxon>
        <taxon>Desulfobacterales</taxon>
        <taxon>Desulfosarcinaceae</taxon>
        <taxon>Desulfosarcina</taxon>
    </lineage>
</organism>
<dbReference type="PANTHER" id="PTHR11735:SF11">
    <property type="entry name" value="TRNA THREONYLCARBAMOYLADENOSINE BIOSYNTHESIS PROTEIN TSAB"/>
    <property type="match status" value="1"/>
</dbReference>
<keyword evidence="2" id="KW-0808">Transferase</keyword>
<dbReference type="InterPro" id="IPR000905">
    <property type="entry name" value="Gcp-like_dom"/>
</dbReference>
<dbReference type="Proteomes" id="UP000422108">
    <property type="component" value="Chromosome"/>
</dbReference>
<evidence type="ECO:0000313" key="2">
    <source>
        <dbReference type="EMBL" id="BBO86993.1"/>
    </source>
</evidence>
<keyword evidence="3" id="KW-1185">Reference proteome</keyword>
<accession>A0A5K8A364</accession>
<dbReference type="GO" id="GO:0002949">
    <property type="term" value="P:tRNA threonylcarbamoyladenosine modification"/>
    <property type="evidence" value="ECO:0007669"/>
    <property type="project" value="InterPro"/>
</dbReference>
<dbReference type="RefSeq" id="WP_155308490.1">
    <property type="nucleotide sequence ID" value="NZ_AP021879.1"/>
</dbReference>
<name>A0A5K8A364_9BACT</name>
<sequence length="224" mass="23980">MMLLAVDTATTSCSVALLRGRRLLVESVFAGGRTHSRHLMGMIDGLLGQCGLMAGDIKAIAVTRGPGTFTGLRIGISTVKGLAAAMHVPVVGVSSLAALAFPLRHYDGPVVSMIDARRGEVYHTCYDHGSYIPDKVVPVQVSAPDSPALQVPPNAILVGSGAALYRDVFKARFTDIRFADPAEDVIRAVWAGLLAMDRLERDDVDAVDRLVPQYIRKSDAQIQN</sequence>
<dbReference type="EMBL" id="AP021879">
    <property type="protein sequence ID" value="BBO86993.1"/>
    <property type="molecule type" value="Genomic_DNA"/>
</dbReference>
<dbReference type="CDD" id="cd24032">
    <property type="entry name" value="ASKHA_NBD_TsaB"/>
    <property type="match status" value="1"/>
</dbReference>